<sequence>MSSPQYRINMQKYVFRIHPLNTYQLSFFPNYEVNMYKKLNPMIGDRVYRSKGLVMHVGVMVDRDLVAHNSPDNNVEVISMEHFSQGKKVELKRSIGVDPTALKAQLQRISEENRRYCPISFNCEHFANELLGTKDGSEQLLAALLVGSFGLTCKNKWLGLATAGATGLLLCNGLRKYSTT</sequence>
<evidence type="ECO:0000313" key="2">
    <source>
        <dbReference type="EMBL" id="ABO23135.1"/>
    </source>
</evidence>
<evidence type="ECO:0000259" key="1">
    <source>
        <dbReference type="PROSITE" id="PS51934"/>
    </source>
</evidence>
<organism evidence="2 3">
    <name type="scientific">Shewanella loihica (strain ATCC BAA-1088 / PV-4)</name>
    <dbReference type="NCBI Taxonomy" id="323850"/>
    <lineage>
        <taxon>Bacteria</taxon>
        <taxon>Pseudomonadati</taxon>
        <taxon>Pseudomonadota</taxon>
        <taxon>Gammaproteobacteria</taxon>
        <taxon>Alteromonadales</taxon>
        <taxon>Shewanellaceae</taxon>
        <taxon>Shewanella</taxon>
    </lineage>
</organism>
<dbReference type="InterPro" id="IPR007053">
    <property type="entry name" value="LRAT_dom"/>
</dbReference>
<reference evidence="2 3" key="1">
    <citation type="submission" date="2007-03" db="EMBL/GenBank/DDBJ databases">
        <title>Complete sequence of Shewanella loihica PV-4.</title>
        <authorList>
            <consortium name="US DOE Joint Genome Institute"/>
            <person name="Copeland A."/>
            <person name="Lucas S."/>
            <person name="Lapidus A."/>
            <person name="Barry K."/>
            <person name="Detter J.C."/>
            <person name="Glavina del Rio T."/>
            <person name="Hammon N."/>
            <person name="Israni S."/>
            <person name="Dalin E."/>
            <person name="Tice H."/>
            <person name="Pitluck S."/>
            <person name="Chain P."/>
            <person name="Malfatti S."/>
            <person name="Shin M."/>
            <person name="Vergez L."/>
            <person name="Schmutz J."/>
            <person name="Larimer F."/>
            <person name="Land M."/>
            <person name="Hauser L."/>
            <person name="Kyrpides N."/>
            <person name="Mikhailova N."/>
            <person name="Romine M.F."/>
            <person name="Serres G."/>
            <person name="Fredrickson J."/>
            <person name="Tiedje J."/>
            <person name="Richardson P."/>
        </authorList>
    </citation>
    <scope>NUCLEOTIDE SEQUENCE [LARGE SCALE GENOMIC DNA]</scope>
    <source>
        <strain evidence="3">ATCC BAA-1088 / PV-4</strain>
    </source>
</reference>
<dbReference type="STRING" id="323850.Shew_1265"/>
<dbReference type="HOGENOM" id="CLU_1675442_0_0_6"/>
<proteinExistence type="predicted"/>
<dbReference type="Proteomes" id="UP000001558">
    <property type="component" value="Chromosome"/>
</dbReference>
<dbReference type="PROSITE" id="PS51934">
    <property type="entry name" value="LRAT"/>
    <property type="match status" value="1"/>
</dbReference>
<name>A3QCD7_SHELP</name>
<keyword evidence="3" id="KW-1185">Reference proteome</keyword>
<feature type="domain" description="LRAT" evidence="1">
    <location>
        <begin position="46"/>
        <end position="139"/>
    </location>
</feature>
<dbReference type="eggNOG" id="ENOG5033HQK">
    <property type="taxonomic scope" value="Bacteria"/>
</dbReference>
<protein>
    <recommendedName>
        <fullName evidence="1">LRAT domain-containing protein</fullName>
    </recommendedName>
</protein>
<dbReference type="AlphaFoldDB" id="A3QCD7"/>
<dbReference type="EMBL" id="CP000606">
    <property type="protein sequence ID" value="ABO23135.1"/>
    <property type="molecule type" value="Genomic_DNA"/>
</dbReference>
<dbReference type="KEGG" id="slo:Shew_1265"/>
<accession>A3QCD7</accession>
<gene>
    <name evidence="2" type="ordered locus">Shew_1265</name>
</gene>
<evidence type="ECO:0000313" key="3">
    <source>
        <dbReference type="Proteomes" id="UP000001558"/>
    </source>
</evidence>
<dbReference type="Gene3D" id="3.90.1720.10">
    <property type="entry name" value="endopeptidase domain like (from Nostoc punctiforme)"/>
    <property type="match status" value="1"/>
</dbReference>